<name>A0A6M8F1U4_9BACT</name>
<evidence type="ECO:0000313" key="1">
    <source>
        <dbReference type="EMBL" id="QKE29304.1"/>
    </source>
</evidence>
<keyword evidence="2" id="KW-1185">Reference proteome</keyword>
<sequence>MISLKRRKFIQNTAALALIPIFSACEKKISTEVHEIHWDRDMCARCVMVVSDRNQTVQAINPKNGKVHVFDDIGCLILWFRDQDIKWENEAVIWINDIKTSKWINARTAYYDTMNITPMAYGFGAHEAKEDIQEGLEIIDFNEVKKRVLESE</sequence>
<proteinExistence type="predicted"/>
<protein>
    <submittedName>
        <fullName evidence="1">NosL domain-containing protein</fullName>
    </submittedName>
</protein>
<organism evidence="1 2">
    <name type="scientific">Arcobacter acticola</name>
    <dbReference type="NCBI Taxonomy" id="1849015"/>
    <lineage>
        <taxon>Bacteria</taxon>
        <taxon>Pseudomonadati</taxon>
        <taxon>Campylobacterota</taxon>
        <taxon>Epsilonproteobacteria</taxon>
        <taxon>Campylobacterales</taxon>
        <taxon>Arcobacteraceae</taxon>
        <taxon>Arcobacter</taxon>
    </lineage>
</organism>
<dbReference type="EMBL" id="CP042652">
    <property type="protein sequence ID" value="QKE29304.1"/>
    <property type="molecule type" value="Genomic_DNA"/>
</dbReference>
<reference evidence="1 2" key="1">
    <citation type="submission" date="2019-08" db="EMBL/GenBank/DDBJ databases">
        <title>Complete genome sequence of Arcobacter acticola.</title>
        <authorList>
            <person name="Miller W."/>
        </authorList>
    </citation>
    <scope>NUCLEOTIDE SEQUENCE [LARGE SCALE GENOMIC DNA]</scope>
    <source>
        <strain evidence="1 2">KCTC 52212</strain>
    </source>
</reference>
<gene>
    <name evidence="1" type="ORF">AACT_2176</name>
</gene>
<dbReference type="PANTHER" id="PTHR41247">
    <property type="entry name" value="HTH-TYPE TRANSCRIPTIONAL REPRESSOR YCNK"/>
    <property type="match status" value="1"/>
</dbReference>
<dbReference type="KEGG" id="paco:AACT_2176"/>
<dbReference type="AlphaFoldDB" id="A0A6M8F1U4"/>
<accession>A0A6M8F1U4</accession>
<dbReference type="InterPro" id="IPR008719">
    <property type="entry name" value="N2O_reductase_NosL"/>
</dbReference>
<dbReference type="RefSeq" id="WP_228720482.1">
    <property type="nucleotide sequence ID" value="NZ_CP042652.1"/>
</dbReference>
<dbReference type="SUPFAM" id="SSF160387">
    <property type="entry name" value="NosL/MerB-like"/>
    <property type="match status" value="1"/>
</dbReference>
<dbReference type="PANTHER" id="PTHR41247:SF1">
    <property type="entry name" value="HTH-TYPE TRANSCRIPTIONAL REPRESSOR YCNK"/>
    <property type="match status" value="1"/>
</dbReference>
<dbReference type="Proteomes" id="UP000503483">
    <property type="component" value="Chromosome"/>
</dbReference>
<evidence type="ECO:0000313" key="2">
    <source>
        <dbReference type="Proteomes" id="UP000503483"/>
    </source>
</evidence>
<dbReference type="PROSITE" id="PS51257">
    <property type="entry name" value="PROKAR_LIPOPROTEIN"/>
    <property type="match status" value="1"/>
</dbReference>